<dbReference type="PANTHER" id="PTHR48007">
    <property type="entry name" value="LEUCINE-RICH REPEAT RECEPTOR-LIKE PROTEIN KINASE PXC1"/>
    <property type="match status" value="1"/>
</dbReference>
<dbReference type="InterPro" id="IPR032675">
    <property type="entry name" value="LRR_dom_sf"/>
</dbReference>
<dbReference type="Gene3D" id="3.80.10.10">
    <property type="entry name" value="Ribonuclease Inhibitor"/>
    <property type="match status" value="1"/>
</dbReference>
<evidence type="ECO:0000313" key="4">
    <source>
        <dbReference type="EMBL" id="CAK9012890.1"/>
    </source>
</evidence>
<evidence type="ECO:0000256" key="2">
    <source>
        <dbReference type="ARBA" id="ARBA00022737"/>
    </source>
</evidence>
<sequence>MLGHERVLCILVTLAALDTAERPRLKQHVIEADESEDESTSVGSLLEGFEVEGGCPQDAAVRRALRSLGFTEWKLRSLLKSKTWMETGARGVHWSEEDRCAVTEINFPHEGHQEDLRGPLSFRELPELQRLDLRNTHITGDLSELPCKLKHLYLQNTEVTGNLSSLGNMTRMKRLDLSHTTISGDLEHLRPLRQLRTLRLSDTLVTGDLQSLQASQLQVLALEDTRSMVI</sequence>
<evidence type="ECO:0000313" key="5">
    <source>
        <dbReference type="Proteomes" id="UP001642484"/>
    </source>
</evidence>
<keyword evidence="5" id="KW-1185">Reference proteome</keyword>
<protein>
    <submittedName>
        <fullName evidence="4">Uncharacterized protein</fullName>
    </submittedName>
</protein>
<feature type="chain" id="PRO_5045980869" evidence="3">
    <location>
        <begin position="21"/>
        <end position="230"/>
    </location>
</feature>
<organism evidence="4 5">
    <name type="scientific">Durusdinium trenchii</name>
    <dbReference type="NCBI Taxonomy" id="1381693"/>
    <lineage>
        <taxon>Eukaryota</taxon>
        <taxon>Sar</taxon>
        <taxon>Alveolata</taxon>
        <taxon>Dinophyceae</taxon>
        <taxon>Suessiales</taxon>
        <taxon>Symbiodiniaceae</taxon>
        <taxon>Durusdinium</taxon>
    </lineage>
</organism>
<proteinExistence type="predicted"/>
<dbReference type="SUPFAM" id="SSF52058">
    <property type="entry name" value="L domain-like"/>
    <property type="match status" value="1"/>
</dbReference>
<comment type="caution">
    <text evidence="4">The sequence shown here is derived from an EMBL/GenBank/DDBJ whole genome shotgun (WGS) entry which is preliminary data.</text>
</comment>
<evidence type="ECO:0000256" key="1">
    <source>
        <dbReference type="ARBA" id="ARBA00022614"/>
    </source>
</evidence>
<keyword evidence="3" id="KW-0732">Signal</keyword>
<dbReference type="InterPro" id="IPR025875">
    <property type="entry name" value="Leu-rich_rpt_4"/>
</dbReference>
<gene>
    <name evidence="4" type="ORF">CCMP2556_LOCUS11029</name>
</gene>
<reference evidence="4 5" key="1">
    <citation type="submission" date="2024-02" db="EMBL/GenBank/DDBJ databases">
        <authorList>
            <person name="Chen Y."/>
            <person name="Shah S."/>
            <person name="Dougan E. K."/>
            <person name="Thang M."/>
            <person name="Chan C."/>
        </authorList>
    </citation>
    <scope>NUCLEOTIDE SEQUENCE [LARGE SCALE GENOMIC DNA]</scope>
</reference>
<dbReference type="Pfam" id="PF12799">
    <property type="entry name" value="LRR_4"/>
    <property type="match status" value="1"/>
</dbReference>
<keyword evidence="1" id="KW-0433">Leucine-rich repeat</keyword>
<dbReference type="InterPro" id="IPR046959">
    <property type="entry name" value="PRK1-6/SRF4-like"/>
</dbReference>
<dbReference type="PANTHER" id="PTHR48007:SF4">
    <property type="entry name" value="LEUCINE-RICH REPEAT RECEPTOR-LIKE PROTEIN KINASE PXC1"/>
    <property type="match status" value="1"/>
</dbReference>
<evidence type="ECO:0000256" key="3">
    <source>
        <dbReference type="SAM" id="SignalP"/>
    </source>
</evidence>
<name>A0ABP0JF22_9DINO</name>
<accession>A0ABP0JF22</accession>
<keyword evidence="2" id="KW-0677">Repeat</keyword>
<feature type="signal peptide" evidence="3">
    <location>
        <begin position="1"/>
        <end position="20"/>
    </location>
</feature>
<dbReference type="EMBL" id="CAXAMN010005224">
    <property type="protein sequence ID" value="CAK9012890.1"/>
    <property type="molecule type" value="Genomic_DNA"/>
</dbReference>
<dbReference type="Proteomes" id="UP001642484">
    <property type="component" value="Unassembled WGS sequence"/>
</dbReference>